<dbReference type="EMBL" id="FN653130">
    <property type="protein sequence ID" value="CBY12607.1"/>
    <property type="molecule type" value="Genomic_DNA"/>
</dbReference>
<dbReference type="PANTHER" id="PTHR44167">
    <property type="entry name" value="OVARIAN-SPECIFIC SERINE/THREONINE-PROTEIN KINASE LOK-RELATED"/>
    <property type="match status" value="1"/>
</dbReference>
<dbReference type="Gene3D" id="1.10.510.10">
    <property type="entry name" value="Transferase(Phosphotransferase) domain 1"/>
    <property type="match status" value="1"/>
</dbReference>
<reference evidence="2" key="1">
    <citation type="journal article" date="2010" name="Science">
        <title>Plasticity of animal genome architecture unmasked by rapid evolution of a pelagic tunicate.</title>
        <authorList>
            <person name="Denoeud F."/>
            <person name="Henriet S."/>
            <person name="Mungpakdee S."/>
            <person name="Aury J.M."/>
            <person name="Da Silva C."/>
            <person name="Brinkmann H."/>
            <person name="Mikhaleva J."/>
            <person name="Olsen L.C."/>
            <person name="Jubin C."/>
            <person name="Canestro C."/>
            <person name="Bouquet J.M."/>
            <person name="Danks G."/>
            <person name="Poulain J."/>
            <person name="Campsteijn C."/>
            <person name="Adamski M."/>
            <person name="Cross I."/>
            <person name="Yadetie F."/>
            <person name="Muffato M."/>
            <person name="Louis A."/>
            <person name="Butcher S."/>
            <person name="Tsagkogeorga G."/>
            <person name="Konrad A."/>
            <person name="Singh S."/>
            <person name="Jensen M.F."/>
            <person name="Cong E.H."/>
            <person name="Eikeseth-Otteraa H."/>
            <person name="Noel B."/>
            <person name="Anthouard V."/>
            <person name="Porcel B.M."/>
            <person name="Kachouri-Lafond R."/>
            <person name="Nishino A."/>
            <person name="Ugolini M."/>
            <person name="Chourrout P."/>
            <person name="Nishida H."/>
            <person name="Aasland R."/>
            <person name="Huzurbazar S."/>
            <person name="Westhof E."/>
            <person name="Delsuc F."/>
            <person name="Lehrach H."/>
            <person name="Reinhardt R."/>
            <person name="Weissenbach J."/>
            <person name="Roy S.W."/>
            <person name="Artiguenave F."/>
            <person name="Postlethwait J.H."/>
            <person name="Manak J.R."/>
            <person name="Thompson E.M."/>
            <person name="Jaillon O."/>
            <person name="Du Pasquier L."/>
            <person name="Boudinot P."/>
            <person name="Liberles D.A."/>
            <person name="Volff J.N."/>
            <person name="Philippe H."/>
            <person name="Lenhard B."/>
            <person name="Roest Crollius H."/>
            <person name="Wincker P."/>
            <person name="Chourrout D."/>
        </authorList>
    </citation>
    <scope>NUCLEOTIDE SEQUENCE [LARGE SCALE GENOMIC DNA]</scope>
</reference>
<dbReference type="OrthoDB" id="20524at2759"/>
<dbReference type="SMART" id="SM00220">
    <property type="entry name" value="S_TKc"/>
    <property type="match status" value="1"/>
</dbReference>
<dbReference type="InterPro" id="IPR008271">
    <property type="entry name" value="Ser/Thr_kinase_AS"/>
</dbReference>
<evidence type="ECO:0000313" key="2">
    <source>
        <dbReference type="EMBL" id="CBY12607.1"/>
    </source>
</evidence>
<evidence type="ECO:0000313" key="3">
    <source>
        <dbReference type="Proteomes" id="UP000001307"/>
    </source>
</evidence>
<sequence>WSLLYRPIDEKEIKIIHKIIQDCNILDIHNESHVIENITEIISLQNISNSFCLDDPNLTKSCQMSNLKQRMTKCVNLDIKNLTKNILDQKSSNLCVPISVTTLLRFSIKNDLSFVDKGNNYTFDKILTNLTMAVYPRSLAGLNLNPKKEENDFQTNDIETLLERVCKKTYLKSCLTKTSSSLVHFQSLALIFFQPEELTELTSLKNQINLRVQKSDAQRNFVFSRPLSVTGAYFLPTRRIDGIDYPEEVFFHQMTLDRIENGEYILQNTQFTDQSSTASGKKWWKFWGSKQFTTVIKIKQTRPYYDSSSFVTNLFNQTGDNFYDDGVLKMKLVNETLFMNKNSALTLNEDERAVLRGEIDEWVKFFLPKLERESTREEKCRLIASVERQEFEYKWNAVEWRFCKFIGKTGIIFDDEKKELEKFKITSFQKKILRRDPSLKNVFLGRSEIMEETGFWKLNDELKNKIISEGGEAIIFLEKFGNLKAAVRIHLFDAFLFTTNFGANELKWKTNLISDFKKAEDRPEDDKAVVPIHENIVQNYANVELFQIDDENEEDCLGWITILEKCDGNIRTELKNENLDLKERKKIAIGLKNGFDYLKKVGIFHYDLKLENFLLLGGVAKICDFGLVKEETGRRSYRQMGYCRRGSKFRDADALFSGSPGFSNKRQLTGNYGLEEKYFYFLFCDWKTSWSLLYRPIDENERKIIIKIIQVLKLVLDNF</sequence>
<name>E4XS59_OIKDI</name>
<keyword evidence="3" id="KW-1185">Reference proteome</keyword>
<dbReference type="GO" id="GO:0005737">
    <property type="term" value="C:cytoplasm"/>
    <property type="evidence" value="ECO:0007669"/>
    <property type="project" value="TreeGrafter"/>
</dbReference>
<accession>E4XS59</accession>
<feature type="non-terminal residue" evidence="2">
    <location>
        <position position="1"/>
    </location>
</feature>
<dbReference type="InterPro" id="IPR011009">
    <property type="entry name" value="Kinase-like_dom_sf"/>
</dbReference>
<proteinExistence type="predicted"/>
<evidence type="ECO:0000259" key="1">
    <source>
        <dbReference type="PROSITE" id="PS50011"/>
    </source>
</evidence>
<dbReference type="PANTHER" id="PTHR44167:SF24">
    <property type="entry name" value="SERINE_THREONINE-PROTEIN KINASE CHK2"/>
    <property type="match status" value="1"/>
</dbReference>
<dbReference type="AlphaFoldDB" id="E4XS59"/>
<dbReference type="GO" id="GO:0005634">
    <property type="term" value="C:nucleus"/>
    <property type="evidence" value="ECO:0007669"/>
    <property type="project" value="TreeGrafter"/>
</dbReference>
<dbReference type="SUPFAM" id="SSF56112">
    <property type="entry name" value="Protein kinase-like (PK-like)"/>
    <property type="match status" value="1"/>
</dbReference>
<dbReference type="PROSITE" id="PS50011">
    <property type="entry name" value="PROTEIN_KINASE_DOM"/>
    <property type="match status" value="1"/>
</dbReference>
<dbReference type="Proteomes" id="UP000001307">
    <property type="component" value="Unassembled WGS sequence"/>
</dbReference>
<dbReference type="Pfam" id="PF00069">
    <property type="entry name" value="Pkinase"/>
    <property type="match status" value="1"/>
</dbReference>
<dbReference type="InterPro" id="IPR000719">
    <property type="entry name" value="Prot_kinase_dom"/>
</dbReference>
<dbReference type="PROSITE" id="PS00108">
    <property type="entry name" value="PROTEIN_KINASE_ST"/>
    <property type="match status" value="1"/>
</dbReference>
<dbReference type="GO" id="GO:0004674">
    <property type="term" value="F:protein serine/threonine kinase activity"/>
    <property type="evidence" value="ECO:0007669"/>
    <property type="project" value="TreeGrafter"/>
</dbReference>
<gene>
    <name evidence="2" type="ORF">GSOID_T00002009001</name>
</gene>
<dbReference type="GO" id="GO:0044773">
    <property type="term" value="P:mitotic DNA damage checkpoint signaling"/>
    <property type="evidence" value="ECO:0007669"/>
    <property type="project" value="TreeGrafter"/>
</dbReference>
<organism evidence="2">
    <name type="scientific">Oikopleura dioica</name>
    <name type="common">Tunicate</name>
    <dbReference type="NCBI Taxonomy" id="34765"/>
    <lineage>
        <taxon>Eukaryota</taxon>
        <taxon>Metazoa</taxon>
        <taxon>Chordata</taxon>
        <taxon>Tunicata</taxon>
        <taxon>Appendicularia</taxon>
        <taxon>Copelata</taxon>
        <taxon>Oikopleuridae</taxon>
        <taxon>Oikopleura</taxon>
    </lineage>
</organism>
<dbReference type="GO" id="GO:0005524">
    <property type="term" value="F:ATP binding"/>
    <property type="evidence" value="ECO:0007669"/>
    <property type="project" value="InterPro"/>
</dbReference>
<dbReference type="InParanoid" id="E4XS59"/>
<protein>
    <recommendedName>
        <fullName evidence="1">Protein kinase domain-containing protein</fullName>
    </recommendedName>
</protein>
<feature type="domain" description="Protein kinase" evidence="1">
    <location>
        <begin position="461"/>
        <end position="719"/>
    </location>
</feature>